<keyword evidence="3" id="KW-1185">Reference proteome</keyword>
<organism evidence="2 3">
    <name type="scientific">Arachis hypogaea</name>
    <name type="common">Peanut</name>
    <dbReference type="NCBI Taxonomy" id="3818"/>
    <lineage>
        <taxon>Eukaryota</taxon>
        <taxon>Viridiplantae</taxon>
        <taxon>Streptophyta</taxon>
        <taxon>Embryophyta</taxon>
        <taxon>Tracheophyta</taxon>
        <taxon>Spermatophyta</taxon>
        <taxon>Magnoliopsida</taxon>
        <taxon>eudicotyledons</taxon>
        <taxon>Gunneridae</taxon>
        <taxon>Pentapetalae</taxon>
        <taxon>rosids</taxon>
        <taxon>fabids</taxon>
        <taxon>Fabales</taxon>
        <taxon>Fabaceae</taxon>
        <taxon>Papilionoideae</taxon>
        <taxon>50 kb inversion clade</taxon>
        <taxon>dalbergioids sensu lato</taxon>
        <taxon>Dalbergieae</taxon>
        <taxon>Pterocarpus clade</taxon>
        <taxon>Arachis</taxon>
    </lineage>
</organism>
<feature type="region of interest" description="Disordered" evidence="1">
    <location>
        <begin position="305"/>
        <end position="324"/>
    </location>
</feature>
<evidence type="ECO:0000313" key="3">
    <source>
        <dbReference type="Proteomes" id="UP000289738"/>
    </source>
</evidence>
<comment type="caution">
    <text evidence="2">The sequence shown here is derived from an EMBL/GenBank/DDBJ whole genome shotgun (WGS) entry which is preliminary data.</text>
</comment>
<evidence type="ECO:0000313" key="2">
    <source>
        <dbReference type="EMBL" id="RYR43027.1"/>
    </source>
</evidence>
<gene>
    <name evidence="2" type="ORF">Ahy_A08g039452</name>
</gene>
<accession>A0A445BWD1</accession>
<feature type="compositionally biased region" description="Basic and acidic residues" evidence="1">
    <location>
        <begin position="181"/>
        <end position="196"/>
    </location>
</feature>
<dbReference type="EMBL" id="SDMP01000008">
    <property type="protein sequence ID" value="RYR43027.1"/>
    <property type="molecule type" value="Genomic_DNA"/>
</dbReference>
<dbReference type="AlphaFoldDB" id="A0A445BWD1"/>
<protein>
    <submittedName>
        <fullName evidence="2">Uncharacterized protein</fullName>
    </submittedName>
</protein>
<name>A0A445BWD1_ARAHY</name>
<dbReference type="Proteomes" id="UP000289738">
    <property type="component" value="Chromosome A08"/>
</dbReference>
<feature type="compositionally biased region" description="Pro residues" evidence="1">
    <location>
        <begin position="202"/>
        <end position="219"/>
    </location>
</feature>
<feature type="compositionally biased region" description="Acidic residues" evidence="1">
    <location>
        <begin position="313"/>
        <end position="324"/>
    </location>
</feature>
<reference evidence="2 3" key="1">
    <citation type="submission" date="2019-01" db="EMBL/GenBank/DDBJ databases">
        <title>Sequencing of cultivated peanut Arachis hypogaea provides insights into genome evolution and oil improvement.</title>
        <authorList>
            <person name="Chen X."/>
        </authorList>
    </citation>
    <scope>NUCLEOTIDE SEQUENCE [LARGE SCALE GENOMIC DNA]</scope>
    <source>
        <strain evidence="3">cv. Fuhuasheng</strain>
        <tissue evidence="2">Leaves</tissue>
    </source>
</reference>
<sequence length="324" mass="35952">MASGIKFTDKDPLSVFIRPFMGLVDFYNTVLQKLGLHGMKWIEKLYYRILIFVVQNGVKYDSFVIGSDEVTSAGDMVASPSFATDLHCDEIVELGPNMNTLVMIMIFEVVGELDVVEDVLRDDDDVEPATIVDDSDDDIGIVGGRGERGKGISTPPPLLFATTVASSPLLLSSSVYTHTNGKKERAKGERKRREGIGTHSTPPLPPLPQLFPRNPPPLPQLSSSSDSQFTAVTPPPPHRRNPSSPTTAAVLPLAIRRSPALPRVLFFIFSFLHFNSKIKSWYNCHACRTYLNMSWTTYFGGQCGHEDDRAEEERDDDDDDNDMS</sequence>
<feature type="region of interest" description="Disordered" evidence="1">
    <location>
        <begin position="175"/>
        <end position="246"/>
    </location>
</feature>
<evidence type="ECO:0000256" key="1">
    <source>
        <dbReference type="SAM" id="MobiDB-lite"/>
    </source>
</evidence>
<proteinExistence type="predicted"/>